<feature type="binding site" description="covalent" evidence="18">
    <location>
        <position position="196"/>
    </location>
    <ligand>
        <name>heme c</name>
        <dbReference type="ChEBI" id="CHEBI:61717"/>
        <label>2</label>
    </ligand>
</feature>
<keyword evidence="12 17" id="KW-0249">Electron transport</keyword>
<dbReference type="Proteomes" id="UP000317422">
    <property type="component" value="Unassembled WGS sequence"/>
</dbReference>
<dbReference type="GO" id="GO:0020037">
    <property type="term" value="F:heme binding"/>
    <property type="evidence" value="ECO:0007669"/>
    <property type="project" value="UniProtKB-UniRule"/>
</dbReference>
<keyword evidence="11 17" id="KW-1278">Translocase</keyword>
<dbReference type="PIRSF" id="PIRSF000007">
    <property type="entry name" value="Ubiq_cycred_cyc"/>
    <property type="match status" value="1"/>
</dbReference>
<dbReference type="GO" id="GO:0005886">
    <property type="term" value="C:plasma membrane"/>
    <property type="evidence" value="ECO:0007669"/>
    <property type="project" value="UniProtKB-SubCell"/>
</dbReference>
<evidence type="ECO:0000259" key="20">
    <source>
        <dbReference type="PROSITE" id="PS51007"/>
    </source>
</evidence>
<feature type="binding site" description="axial binding residue" evidence="19">
    <location>
        <position position="197"/>
    </location>
    <ligand>
        <name>heme c</name>
        <dbReference type="ChEBI" id="CHEBI:61717"/>
        <label>2</label>
    </ligand>
    <ligandPart>
        <name>Fe</name>
        <dbReference type="ChEBI" id="CHEBI:18248"/>
    </ligandPart>
</feature>
<comment type="caution">
    <text evidence="21">The sequence shown here is derived from an EMBL/GenBank/DDBJ whole genome shotgun (WGS) entry which is preliminary data.</text>
</comment>
<dbReference type="OrthoDB" id="9811281at2"/>
<evidence type="ECO:0000256" key="7">
    <source>
        <dbReference type="ARBA" id="ARBA00022660"/>
    </source>
</evidence>
<dbReference type="InterPro" id="IPR036909">
    <property type="entry name" value="Cyt_c-like_dom_sf"/>
</dbReference>
<evidence type="ECO:0000256" key="10">
    <source>
        <dbReference type="ARBA" id="ARBA00022737"/>
    </source>
</evidence>
<comment type="PTM">
    <text evidence="18">Binds 2 heme c groups covalently per subunit.</text>
</comment>
<feature type="binding site" description="axial binding residue" evidence="19">
    <location>
        <position position="73"/>
    </location>
    <ligand>
        <name>heme c</name>
        <dbReference type="ChEBI" id="CHEBI:61717"/>
        <label>1</label>
    </ligand>
    <ligandPart>
        <name>Fe</name>
        <dbReference type="ChEBI" id="CHEBI:18248"/>
    </ligandPart>
</feature>
<gene>
    <name evidence="21" type="ORF">FHX37_1952</name>
</gene>
<name>A0A543NJN8_9ACTN</name>
<dbReference type="PROSITE" id="PS51007">
    <property type="entry name" value="CYTC"/>
    <property type="match status" value="2"/>
</dbReference>
<dbReference type="EC" id="7.1.1.8" evidence="2 17"/>
<evidence type="ECO:0000256" key="18">
    <source>
        <dbReference type="PIRSR" id="PIRSR000007-50"/>
    </source>
</evidence>
<dbReference type="Gene3D" id="1.10.760.10">
    <property type="entry name" value="Cytochrome c-like domain"/>
    <property type="match status" value="2"/>
</dbReference>
<evidence type="ECO:0000256" key="13">
    <source>
        <dbReference type="ARBA" id="ARBA00022989"/>
    </source>
</evidence>
<evidence type="ECO:0000313" key="21">
    <source>
        <dbReference type="EMBL" id="TQN32027.1"/>
    </source>
</evidence>
<evidence type="ECO:0000256" key="8">
    <source>
        <dbReference type="ARBA" id="ARBA00022692"/>
    </source>
</evidence>
<keyword evidence="9 17" id="KW-0479">Metal-binding</keyword>
<evidence type="ECO:0000256" key="14">
    <source>
        <dbReference type="ARBA" id="ARBA00023004"/>
    </source>
</evidence>
<dbReference type="SUPFAM" id="SSF46626">
    <property type="entry name" value="Cytochrome c"/>
    <property type="match status" value="2"/>
</dbReference>
<dbReference type="InterPro" id="IPR009152">
    <property type="entry name" value="bc1_cytC-su"/>
</dbReference>
<evidence type="ECO:0000256" key="11">
    <source>
        <dbReference type="ARBA" id="ARBA00022967"/>
    </source>
</evidence>
<dbReference type="Pfam" id="PF13442">
    <property type="entry name" value="Cytochrome_CBB3"/>
    <property type="match status" value="2"/>
</dbReference>
<evidence type="ECO:0000256" key="5">
    <source>
        <dbReference type="ARBA" id="ARBA00022475"/>
    </source>
</evidence>
<dbReference type="InterPro" id="IPR009056">
    <property type="entry name" value="Cyt_c-like_dom"/>
</dbReference>
<evidence type="ECO:0000256" key="3">
    <source>
        <dbReference type="ARBA" id="ARBA00017819"/>
    </source>
</evidence>
<reference evidence="21 22" key="1">
    <citation type="submission" date="2019-06" db="EMBL/GenBank/DDBJ databases">
        <title>Sequencing the genomes of 1000 actinobacteria strains.</title>
        <authorList>
            <person name="Klenk H.-P."/>
        </authorList>
    </citation>
    <scope>NUCLEOTIDE SEQUENCE [LARGE SCALE GENOMIC DNA]</scope>
    <source>
        <strain evidence="21 22">DSM 45015</strain>
    </source>
</reference>
<evidence type="ECO:0000256" key="9">
    <source>
        <dbReference type="ARBA" id="ARBA00022723"/>
    </source>
</evidence>
<dbReference type="AlphaFoldDB" id="A0A543NJN8"/>
<comment type="subcellular location">
    <subcellularLocation>
        <location evidence="1 17">Cell membrane</location>
        <topology evidence="1 17">Multi-pass membrane protein</topology>
    </subcellularLocation>
</comment>
<comment type="catalytic activity">
    <reaction evidence="16 17">
        <text>a quinol + 2 Fe(III)-[cytochrome c](out) = a quinone + 2 Fe(II)-[cytochrome c](out) + 2 H(+)(out)</text>
        <dbReference type="Rhea" id="RHEA:11484"/>
        <dbReference type="Rhea" id="RHEA-COMP:10350"/>
        <dbReference type="Rhea" id="RHEA-COMP:14399"/>
        <dbReference type="ChEBI" id="CHEBI:15378"/>
        <dbReference type="ChEBI" id="CHEBI:24646"/>
        <dbReference type="ChEBI" id="CHEBI:29033"/>
        <dbReference type="ChEBI" id="CHEBI:29034"/>
        <dbReference type="ChEBI" id="CHEBI:132124"/>
        <dbReference type="EC" id="7.1.1.8"/>
    </reaction>
</comment>
<feature type="binding site" description="covalent" evidence="18">
    <location>
        <position position="69"/>
    </location>
    <ligand>
        <name>heme c</name>
        <dbReference type="ChEBI" id="CHEBI:61717"/>
        <label>1</label>
    </ligand>
</feature>
<evidence type="ECO:0000256" key="16">
    <source>
        <dbReference type="ARBA" id="ARBA00029351"/>
    </source>
</evidence>
<dbReference type="InterPro" id="IPR050597">
    <property type="entry name" value="Cytochrome_c_Oxidase_Subunit"/>
</dbReference>
<feature type="binding site" description="covalent" evidence="18">
    <location>
        <position position="193"/>
    </location>
    <ligand>
        <name>heme c</name>
        <dbReference type="ChEBI" id="CHEBI:61717"/>
        <label>2</label>
    </ligand>
</feature>
<keyword evidence="7 17" id="KW-0679">Respiratory chain</keyword>
<keyword evidence="22" id="KW-1185">Reference proteome</keyword>
<evidence type="ECO:0000256" key="19">
    <source>
        <dbReference type="PIRSR" id="PIRSR000007-51"/>
    </source>
</evidence>
<protein>
    <recommendedName>
        <fullName evidence="3 17">Cytochrome bc1 complex cytochrome c subunit</fullName>
        <ecNumber evidence="2 17">7.1.1.8</ecNumber>
    </recommendedName>
</protein>
<feature type="domain" description="Cytochrome c" evidence="20">
    <location>
        <begin position="180"/>
        <end position="258"/>
    </location>
</feature>
<organism evidence="21 22">
    <name type="scientific">Haloactinospora alba</name>
    <dbReference type="NCBI Taxonomy" id="405555"/>
    <lineage>
        <taxon>Bacteria</taxon>
        <taxon>Bacillati</taxon>
        <taxon>Actinomycetota</taxon>
        <taxon>Actinomycetes</taxon>
        <taxon>Streptosporangiales</taxon>
        <taxon>Nocardiopsidaceae</taxon>
        <taxon>Haloactinospora</taxon>
    </lineage>
</organism>
<evidence type="ECO:0000256" key="15">
    <source>
        <dbReference type="ARBA" id="ARBA00023136"/>
    </source>
</evidence>
<keyword evidence="15 17" id="KW-0472">Membrane</keyword>
<keyword evidence="4 17" id="KW-0813">Transport</keyword>
<feature type="transmembrane region" description="Helical" evidence="17">
    <location>
        <begin position="12"/>
        <end position="32"/>
    </location>
</feature>
<accession>A0A543NJN8</accession>
<keyword evidence="14 17" id="KW-0408">Iron</keyword>
<keyword evidence="5 17" id="KW-1003">Cell membrane</keyword>
<keyword evidence="6 17" id="KW-0349">Heme</keyword>
<keyword evidence="8 17" id="KW-0812">Transmembrane</keyword>
<feature type="transmembrane region" description="Helical" evidence="17">
    <location>
        <begin position="279"/>
        <end position="298"/>
    </location>
</feature>
<dbReference type="GO" id="GO:0008121">
    <property type="term" value="F:quinol-cytochrome-c reductase activity"/>
    <property type="evidence" value="ECO:0007669"/>
    <property type="project" value="UniProtKB-UniRule"/>
</dbReference>
<dbReference type="GO" id="GO:0005506">
    <property type="term" value="F:iron ion binding"/>
    <property type="evidence" value="ECO:0007669"/>
    <property type="project" value="UniProtKB-UniRule"/>
</dbReference>
<evidence type="ECO:0000256" key="12">
    <source>
        <dbReference type="ARBA" id="ARBA00022982"/>
    </source>
</evidence>
<evidence type="ECO:0000256" key="6">
    <source>
        <dbReference type="ARBA" id="ARBA00022617"/>
    </source>
</evidence>
<feature type="binding site" description="covalent" evidence="18">
    <location>
        <position position="72"/>
    </location>
    <ligand>
        <name>heme c</name>
        <dbReference type="ChEBI" id="CHEBI:61717"/>
        <label>1</label>
    </ligand>
</feature>
<dbReference type="EMBL" id="VFQC01000001">
    <property type="protein sequence ID" value="TQN32027.1"/>
    <property type="molecule type" value="Genomic_DNA"/>
</dbReference>
<evidence type="ECO:0000256" key="1">
    <source>
        <dbReference type="ARBA" id="ARBA00004651"/>
    </source>
</evidence>
<feature type="domain" description="Cytochrome c" evidence="20">
    <location>
        <begin position="56"/>
        <end position="135"/>
    </location>
</feature>
<sequence>MKWINARRRHPLAGYVVVLIALAFFGAGYAFLAPDPGTAEAQTLAAESTSDDREQPDVARGKEIYNKSCASCHGTDFSGTDDAPALTDVGGAAIDFQVSTGRMPSTDPDTQMPRKAPVFSQEEINDLIAYYKQEGGSGPEVPQGVPGSAPQRADFSDEEEYEAAKEEYDEAKESYVSGAEDTESGMKLYLTNCAHCHSWSGGGGALTGGNYAPEIHEASPRQLYEAMITGPSQMPVFNDASITPDEKQDLIAYVKELQAEPDAGGVFALNRVGQVAEGFIGWTVGLSLIVACAIWITAKQRAHD</sequence>
<evidence type="ECO:0000256" key="4">
    <source>
        <dbReference type="ARBA" id="ARBA00022448"/>
    </source>
</evidence>
<keyword evidence="13 17" id="KW-1133">Transmembrane helix</keyword>
<comment type="subunit">
    <text evidence="17">The cytochrome bc1 complex is composed of a cytochrome b (QcrB), the Rieske iron-sulfur protein (QcrA) and a diheme cytochrome c (QcrC) subunit.</text>
</comment>
<dbReference type="PANTHER" id="PTHR33751:SF13">
    <property type="entry name" value="CYTOCHROME BC1 COMPLEX CYTOCHROME C SUBUNIT"/>
    <property type="match status" value="1"/>
</dbReference>
<evidence type="ECO:0000256" key="2">
    <source>
        <dbReference type="ARBA" id="ARBA00012951"/>
    </source>
</evidence>
<dbReference type="PANTHER" id="PTHR33751">
    <property type="entry name" value="CBB3-TYPE CYTOCHROME C OXIDASE SUBUNIT FIXP"/>
    <property type="match status" value="1"/>
</dbReference>
<dbReference type="RefSeq" id="WP_141923593.1">
    <property type="nucleotide sequence ID" value="NZ_VFQC01000001.1"/>
</dbReference>
<evidence type="ECO:0000256" key="17">
    <source>
        <dbReference type="PIRNR" id="PIRNR000007"/>
    </source>
</evidence>
<keyword evidence="10" id="KW-0677">Repeat</keyword>
<evidence type="ECO:0000313" key="22">
    <source>
        <dbReference type="Proteomes" id="UP000317422"/>
    </source>
</evidence>
<proteinExistence type="predicted"/>